<dbReference type="Proteomes" id="UP001147653">
    <property type="component" value="Unassembled WGS sequence"/>
</dbReference>
<accession>A0A9X3SIL6</accession>
<dbReference type="RefSeq" id="WP_270028818.1">
    <property type="nucleotide sequence ID" value="NZ_JAPDDP010000074.1"/>
</dbReference>
<dbReference type="PROSITE" id="PS50943">
    <property type="entry name" value="HTH_CROC1"/>
    <property type="match status" value="1"/>
</dbReference>
<comment type="caution">
    <text evidence="2">The sequence shown here is derived from an EMBL/GenBank/DDBJ whole genome shotgun (WGS) entry which is preliminary data.</text>
</comment>
<dbReference type="SMART" id="SM00530">
    <property type="entry name" value="HTH_XRE"/>
    <property type="match status" value="1"/>
</dbReference>
<evidence type="ECO:0000313" key="3">
    <source>
        <dbReference type="Proteomes" id="UP001147653"/>
    </source>
</evidence>
<dbReference type="AlphaFoldDB" id="A0A9X3SIL6"/>
<dbReference type="EMBL" id="JAPDDP010000074">
    <property type="protein sequence ID" value="MDA0184367.1"/>
    <property type="molecule type" value="Genomic_DNA"/>
</dbReference>
<dbReference type="InterPro" id="IPR001387">
    <property type="entry name" value="Cro/C1-type_HTH"/>
</dbReference>
<feature type="domain" description="HTH cro/C1-type" evidence="1">
    <location>
        <begin position="11"/>
        <end position="65"/>
    </location>
</feature>
<protein>
    <submittedName>
        <fullName evidence="2">Helix-turn-helix domain-containing protein</fullName>
    </submittedName>
</protein>
<dbReference type="Pfam" id="PF01381">
    <property type="entry name" value="HTH_3"/>
    <property type="match status" value="1"/>
</dbReference>
<proteinExistence type="predicted"/>
<keyword evidence="3" id="KW-1185">Reference proteome</keyword>
<dbReference type="SUPFAM" id="SSF47413">
    <property type="entry name" value="lambda repressor-like DNA-binding domains"/>
    <property type="match status" value="1"/>
</dbReference>
<name>A0A9X3SIL6_9ACTN</name>
<dbReference type="GO" id="GO:0003677">
    <property type="term" value="F:DNA binding"/>
    <property type="evidence" value="ECO:0007669"/>
    <property type="project" value="InterPro"/>
</dbReference>
<organism evidence="2 3">
    <name type="scientific">Solirubrobacter phytolaccae</name>
    <dbReference type="NCBI Taxonomy" id="1404360"/>
    <lineage>
        <taxon>Bacteria</taxon>
        <taxon>Bacillati</taxon>
        <taxon>Actinomycetota</taxon>
        <taxon>Thermoleophilia</taxon>
        <taxon>Solirubrobacterales</taxon>
        <taxon>Solirubrobacteraceae</taxon>
        <taxon>Solirubrobacter</taxon>
    </lineage>
</organism>
<evidence type="ECO:0000313" key="2">
    <source>
        <dbReference type="EMBL" id="MDA0184367.1"/>
    </source>
</evidence>
<dbReference type="Gene3D" id="1.10.260.40">
    <property type="entry name" value="lambda repressor-like DNA-binding domains"/>
    <property type="match status" value="1"/>
</dbReference>
<dbReference type="InterPro" id="IPR010982">
    <property type="entry name" value="Lambda_DNA-bd_dom_sf"/>
</dbReference>
<sequence length="70" mass="7679">MDPTAQFAENLRRLRLAAGMTQERLSEEAQMDAAEISRLERGGRDPQLLTIVRVARGLGVTPSELLSGVE</sequence>
<gene>
    <name evidence="2" type="ORF">OJ997_28945</name>
</gene>
<dbReference type="CDD" id="cd00093">
    <property type="entry name" value="HTH_XRE"/>
    <property type="match status" value="1"/>
</dbReference>
<reference evidence="2" key="1">
    <citation type="submission" date="2022-10" db="EMBL/GenBank/DDBJ databases">
        <title>The WGS of Solirubrobacter phytolaccae KCTC 29190.</title>
        <authorList>
            <person name="Jiang Z."/>
        </authorList>
    </citation>
    <scope>NUCLEOTIDE SEQUENCE</scope>
    <source>
        <strain evidence="2">KCTC 29190</strain>
    </source>
</reference>
<evidence type="ECO:0000259" key="1">
    <source>
        <dbReference type="PROSITE" id="PS50943"/>
    </source>
</evidence>